<dbReference type="OrthoDB" id="196165at2759"/>
<evidence type="ECO:0000259" key="4">
    <source>
        <dbReference type="PROSITE" id="PS50002"/>
    </source>
</evidence>
<feature type="compositionally biased region" description="Basic and acidic residues" evidence="3">
    <location>
        <begin position="64"/>
        <end position="73"/>
    </location>
</feature>
<feature type="compositionally biased region" description="Low complexity" evidence="3">
    <location>
        <begin position="702"/>
        <end position="714"/>
    </location>
</feature>
<name>A0A086T3J5_HAPC1</name>
<feature type="compositionally biased region" description="Polar residues" evidence="3">
    <location>
        <begin position="543"/>
        <end position="553"/>
    </location>
</feature>
<dbReference type="PANTHER" id="PTHR47775:SF1">
    <property type="entry name" value="BUD SITE SELECTION PROTEIN 14"/>
    <property type="match status" value="1"/>
</dbReference>
<feature type="region of interest" description="Disordered" evidence="3">
    <location>
        <begin position="331"/>
        <end position="762"/>
    </location>
</feature>
<dbReference type="SMART" id="SM00326">
    <property type="entry name" value="SH3"/>
    <property type="match status" value="1"/>
</dbReference>
<dbReference type="AlphaFoldDB" id="A0A086T3J5"/>
<feature type="compositionally biased region" description="Acidic residues" evidence="3">
    <location>
        <begin position="115"/>
        <end position="128"/>
    </location>
</feature>
<feature type="compositionally biased region" description="Basic and acidic residues" evidence="3">
    <location>
        <begin position="450"/>
        <end position="492"/>
    </location>
</feature>
<dbReference type="STRING" id="857340.A0A086T3J5"/>
<evidence type="ECO:0000256" key="2">
    <source>
        <dbReference type="PROSITE-ProRule" id="PRU00192"/>
    </source>
</evidence>
<dbReference type="InterPro" id="IPR053039">
    <property type="entry name" value="Polarity_Bud-Selection_Reg"/>
</dbReference>
<dbReference type="HOGENOM" id="CLU_010627_1_0_1"/>
<feature type="compositionally biased region" description="Basic and acidic residues" evidence="3">
    <location>
        <begin position="418"/>
        <end position="428"/>
    </location>
</feature>
<sequence>MTRPSIVRADTIDLQDHEAPSAKDHHRPNRSNGAHQAETLREVAQETLREEQLHSPRLSWNDQHPQHQEEQKDLAAGLNSRMRQEEEEEQQQHHHHQQEEDALAVAQNGGISSSDEGDLDGDDFDDDMMDRISSSPSIEDGAYCYYCPWPPPMRGSGALPGPSRPSDEDDDSDYSFPNHPRYTDSGWAAECLHGASEDIDFEFVYALHTFVATVEGQANATKGDTMVLLDDSNSYWWLVRVVKDSSIGYLPAEHIETPTERLARLNKHRNVDLSQSMLGDQTAKSKNSFKSIRKRWKSVTFSEPTYVDYTGGDYSSDEDDIDELFGPDVSAQKEDQQQQQQQQEDQSSQQVVSETEITDEGANVAPLRTRSASEAKEETTKDHTVEEGETRNSDEIIEGKVEGPSRSRNGTLRNTDSFFKDDTVETKKISLTPNLLRDDGASRPSSDSTASKDTKTRPSLDSKMEKELVSDKESKKKSKDKDKDKKSKDKKPSAIRNFFSKKDKRRTSEDDDGESFGKRSMDVVGAEYRDSEDAGGAEDTVSPDKTPSRSPSKLQKHQPRTEPSPTRKVTQAAQRKPPQADIVSQFAETRTNDVSHVPPASMRIVDPETKETKEVPSNQQQQQQQQQPSSREEPRSLAKSPLPRTGPEPQKTVQARQRMDLDDSDSSEAEEAILESAAPASDADDGRALRPQLPGAFPDSYQTTATTSSEQTVTRQDRERLSESPVEVSPVSPAHPPGLTSDSPTRESPSPELGGTPQQQAWDDTKLRAFFDEGEHVRDLLAVVYDTSDVDHTGHHDHPLVNGLFREQNAKLAEITTQLDNMLGDWLARKHRSRGAL</sequence>
<dbReference type="InterPro" id="IPR036028">
    <property type="entry name" value="SH3-like_dom_sf"/>
</dbReference>
<dbReference type="GO" id="GO:0030950">
    <property type="term" value="P:establishment or maintenance of actin cytoskeleton polarity"/>
    <property type="evidence" value="ECO:0007669"/>
    <property type="project" value="TreeGrafter"/>
</dbReference>
<dbReference type="InterPro" id="IPR001452">
    <property type="entry name" value="SH3_domain"/>
</dbReference>
<comment type="caution">
    <text evidence="5">The sequence shown here is derived from an EMBL/GenBank/DDBJ whole genome shotgun (WGS) entry which is preliminary data.</text>
</comment>
<protein>
    <submittedName>
        <fullName evidence="5">Tip elongation aberrant protein-like protein</fullName>
    </submittedName>
</protein>
<feature type="compositionally biased region" description="Acidic residues" evidence="3">
    <location>
        <begin position="662"/>
        <end position="673"/>
    </location>
</feature>
<dbReference type="GO" id="GO:0051286">
    <property type="term" value="C:cell tip"/>
    <property type="evidence" value="ECO:0007669"/>
    <property type="project" value="TreeGrafter"/>
</dbReference>
<feature type="compositionally biased region" description="Basic and acidic residues" evidence="3">
    <location>
        <begin position="515"/>
        <end position="532"/>
    </location>
</feature>
<feature type="compositionally biased region" description="Low complexity" evidence="3">
    <location>
        <begin position="723"/>
        <end position="732"/>
    </location>
</feature>
<dbReference type="PROSITE" id="PS50002">
    <property type="entry name" value="SH3"/>
    <property type="match status" value="1"/>
</dbReference>
<feature type="compositionally biased region" description="Low complexity" evidence="3">
    <location>
        <begin position="337"/>
        <end position="354"/>
    </location>
</feature>
<feature type="region of interest" description="Disordered" evidence="3">
    <location>
        <begin position="1"/>
        <end position="135"/>
    </location>
</feature>
<proteinExistence type="predicted"/>
<keyword evidence="6" id="KW-1185">Reference proteome</keyword>
<feature type="compositionally biased region" description="Basic and acidic residues" evidence="3">
    <location>
        <begin position="38"/>
        <end position="54"/>
    </location>
</feature>
<dbReference type="Gene3D" id="2.30.30.40">
    <property type="entry name" value="SH3 Domains"/>
    <property type="match status" value="1"/>
</dbReference>
<feature type="compositionally biased region" description="Basic and acidic residues" evidence="3">
    <location>
        <begin position="10"/>
        <end position="23"/>
    </location>
</feature>
<dbReference type="SUPFAM" id="SSF50044">
    <property type="entry name" value="SH3-domain"/>
    <property type="match status" value="1"/>
</dbReference>
<evidence type="ECO:0000313" key="6">
    <source>
        <dbReference type="Proteomes" id="UP000029964"/>
    </source>
</evidence>
<keyword evidence="1 2" id="KW-0728">SH3 domain</keyword>
<reference evidence="6" key="1">
    <citation type="journal article" date="2014" name="Genome Announc.">
        <title>Genome sequence and annotation of Acremonium chrysogenum, producer of the beta-lactam antibiotic cephalosporin C.</title>
        <authorList>
            <person name="Terfehr D."/>
            <person name="Dahlmann T.A."/>
            <person name="Specht T."/>
            <person name="Zadra I."/>
            <person name="Kuernsteiner H."/>
            <person name="Kueck U."/>
        </authorList>
    </citation>
    <scope>NUCLEOTIDE SEQUENCE [LARGE SCALE GENOMIC DNA]</scope>
    <source>
        <strain evidence="6">ATCC 11550 / CBS 779.69 / DSM 880 / IAM 14645 / JCM 23072 / IMI 49137</strain>
    </source>
</reference>
<evidence type="ECO:0000256" key="1">
    <source>
        <dbReference type="ARBA" id="ARBA00022443"/>
    </source>
</evidence>
<feature type="region of interest" description="Disordered" evidence="3">
    <location>
        <begin position="156"/>
        <end position="179"/>
    </location>
</feature>
<feature type="compositionally biased region" description="Polar residues" evidence="3">
    <location>
        <begin position="406"/>
        <end position="417"/>
    </location>
</feature>
<organism evidence="5 6">
    <name type="scientific">Hapsidospora chrysogenum (strain ATCC 11550 / CBS 779.69 / DSM 880 / IAM 14645 / JCM 23072 / IMI 49137)</name>
    <name type="common">Acremonium chrysogenum</name>
    <dbReference type="NCBI Taxonomy" id="857340"/>
    <lineage>
        <taxon>Eukaryota</taxon>
        <taxon>Fungi</taxon>
        <taxon>Dikarya</taxon>
        <taxon>Ascomycota</taxon>
        <taxon>Pezizomycotina</taxon>
        <taxon>Sordariomycetes</taxon>
        <taxon>Hypocreomycetidae</taxon>
        <taxon>Hypocreales</taxon>
        <taxon>Bionectriaceae</taxon>
        <taxon>Hapsidospora</taxon>
    </lineage>
</organism>
<dbReference type="GO" id="GO:0008104">
    <property type="term" value="P:intracellular protein localization"/>
    <property type="evidence" value="ECO:0007669"/>
    <property type="project" value="TreeGrafter"/>
</dbReference>
<feature type="compositionally biased region" description="Polar residues" evidence="3">
    <location>
        <begin position="561"/>
        <end position="573"/>
    </location>
</feature>
<gene>
    <name evidence="5" type="ORF">ACRE_052800</name>
</gene>
<evidence type="ECO:0000256" key="3">
    <source>
        <dbReference type="SAM" id="MobiDB-lite"/>
    </source>
</evidence>
<feature type="compositionally biased region" description="Basic and acidic residues" evidence="3">
    <location>
        <begin position="371"/>
        <end position="405"/>
    </location>
</feature>
<evidence type="ECO:0000313" key="5">
    <source>
        <dbReference type="EMBL" id="KFH43927.1"/>
    </source>
</evidence>
<dbReference type="Proteomes" id="UP000029964">
    <property type="component" value="Unassembled WGS sequence"/>
</dbReference>
<feature type="compositionally biased region" description="Basic and acidic residues" evidence="3">
    <location>
        <begin position="605"/>
        <end position="614"/>
    </location>
</feature>
<dbReference type="PANTHER" id="PTHR47775">
    <property type="entry name" value="BUD SITE SELECTION PROTEIN 14"/>
    <property type="match status" value="1"/>
</dbReference>
<feature type="domain" description="SH3" evidence="4">
    <location>
        <begin position="199"/>
        <end position="260"/>
    </location>
</feature>
<dbReference type="EMBL" id="JPKY01000058">
    <property type="protein sequence ID" value="KFH43927.1"/>
    <property type="molecule type" value="Genomic_DNA"/>
</dbReference>
<dbReference type="FunFam" id="2.30.30.40:FF:000035">
    <property type="entry name" value="SH3 domain containing protein"/>
    <property type="match status" value="1"/>
</dbReference>
<accession>A0A086T3J5</accession>
<dbReference type="GO" id="GO:0015630">
    <property type="term" value="C:microtubule cytoskeleton"/>
    <property type="evidence" value="ECO:0007669"/>
    <property type="project" value="TreeGrafter"/>
</dbReference>